<evidence type="ECO:0000259" key="1">
    <source>
        <dbReference type="PROSITE" id="PS50994"/>
    </source>
</evidence>
<dbReference type="GO" id="GO:0015074">
    <property type="term" value="P:DNA integration"/>
    <property type="evidence" value="ECO:0007669"/>
    <property type="project" value="InterPro"/>
</dbReference>
<dbReference type="SUPFAM" id="SSF53098">
    <property type="entry name" value="Ribonuclease H-like"/>
    <property type="match status" value="1"/>
</dbReference>
<evidence type="ECO:0000313" key="3">
    <source>
        <dbReference type="Proteomes" id="UP000257109"/>
    </source>
</evidence>
<dbReference type="Gene3D" id="3.30.420.10">
    <property type="entry name" value="Ribonuclease H-like superfamily/Ribonuclease H"/>
    <property type="match status" value="1"/>
</dbReference>
<protein>
    <submittedName>
        <fullName evidence="2">Pol polyprotein</fullName>
    </submittedName>
</protein>
<organism evidence="2 3">
    <name type="scientific">Mucuna pruriens</name>
    <name type="common">Velvet bean</name>
    <name type="synonym">Dolichos pruriens</name>
    <dbReference type="NCBI Taxonomy" id="157652"/>
    <lineage>
        <taxon>Eukaryota</taxon>
        <taxon>Viridiplantae</taxon>
        <taxon>Streptophyta</taxon>
        <taxon>Embryophyta</taxon>
        <taxon>Tracheophyta</taxon>
        <taxon>Spermatophyta</taxon>
        <taxon>Magnoliopsida</taxon>
        <taxon>eudicotyledons</taxon>
        <taxon>Gunneridae</taxon>
        <taxon>Pentapetalae</taxon>
        <taxon>rosids</taxon>
        <taxon>fabids</taxon>
        <taxon>Fabales</taxon>
        <taxon>Fabaceae</taxon>
        <taxon>Papilionoideae</taxon>
        <taxon>50 kb inversion clade</taxon>
        <taxon>NPAAA clade</taxon>
        <taxon>indigoferoid/millettioid clade</taxon>
        <taxon>Phaseoleae</taxon>
        <taxon>Mucuna</taxon>
    </lineage>
</organism>
<dbReference type="EMBL" id="QJKJ01001516">
    <property type="protein sequence ID" value="RDY07249.1"/>
    <property type="molecule type" value="Genomic_DNA"/>
</dbReference>
<feature type="domain" description="Integrase catalytic" evidence="1">
    <location>
        <begin position="108"/>
        <end position="254"/>
    </location>
</feature>
<dbReference type="InterPro" id="IPR001584">
    <property type="entry name" value="Integrase_cat-core"/>
</dbReference>
<dbReference type="OrthoDB" id="1936587at2759"/>
<dbReference type="PROSITE" id="PS50994">
    <property type="entry name" value="INTEGRASE"/>
    <property type="match status" value="1"/>
</dbReference>
<dbReference type="InterPro" id="IPR012337">
    <property type="entry name" value="RNaseH-like_sf"/>
</dbReference>
<dbReference type="Proteomes" id="UP000257109">
    <property type="component" value="Unassembled WGS sequence"/>
</dbReference>
<evidence type="ECO:0000313" key="2">
    <source>
        <dbReference type="EMBL" id="RDY07249.1"/>
    </source>
</evidence>
<dbReference type="AlphaFoldDB" id="A0A371HWS6"/>
<gene>
    <name evidence="2" type="primary">pol</name>
    <name evidence="2" type="ORF">CR513_08668</name>
</gene>
<accession>A0A371HWS6</accession>
<keyword evidence="3" id="KW-1185">Reference proteome</keyword>
<dbReference type="PANTHER" id="PTHR48475:SF1">
    <property type="entry name" value="RNASE H TYPE-1 DOMAIN-CONTAINING PROTEIN"/>
    <property type="match status" value="1"/>
</dbReference>
<feature type="non-terminal residue" evidence="2">
    <location>
        <position position="1"/>
    </location>
</feature>
<comment type="caution">
    <text evidence="2">The sequence shown here is derived from an EMBL/GenBank/DDBJ whole genome shotgun (WGS) entry which is preliminary data.</text>
</comment>
<name>A0A371HWS6_MUCPR</name>
<dbReference type="GO" id="GO:0003676">
    <property type="term" value="F:nucleic acid binding"/>
    <property type="evidence" value="ECO:0007669"/>
    <property type="project" value="InterPro"/>
</dbReference>
<sequence>MRFGQEAYLVSKGVMGIGTRGWKSVWDAFESLAQQFSSKIVEGPIFLNSLIRALRPRVFEHGDVASFLLRWLVPSVLGWASTFGLVQAIKAAGINPVMWSMGPSSFLHRLDPTMLSLSQLRVAWDVGSDRPAPRILLSTGFILVAIDYFTKWVEAASYASVTKSVVVKFIKRDIICRYRLPTHIITNNATNLNNKMMIELCKQFKIKHHHSTPYCPKMNEAVEATNKNIKKIVQKMVVTSKDWHDMLPYTLHGY</sequence>
<proteinExistence type="predicted"/>
<dbReference type="PANTHER" id="PTHR48475">
    <property type="entry name" value="RIBONUCLEASE H"/>
    <property type="match status" value="1"/>
</dbReference>
<reference evidence="2" key="1">
    <citation type="submission" date="2018-05" db="EMBL/GenBank/DDBJ databases">
        <title>Draft genome of Mucuna pruriens seed.</title>
        <authorList>
            <person name="Nnadi N.E."/>
            <person name="Vos R."/>
            <person name="Hasami M.H."/>
            <person name="Devisetty U.K."/>
            <person name="Aguiy J.C."/>
        </authorList>
    </citation>
    <scope>NUCLEOTIDE SEQUENCE [LARGE SCALE GENOMIC DNA]</scope>
    <source>
        <strain evidence="2">JCA_2017</strain>
    </source>
</reference>
<dbReference type="InterPro" id="IPR036397">
    <property type="entry name" value="RNaseH_sf"/>
</dbReference>